<dbReference type="Proteomes" id="UP000515123">
    <property type="component" value="Unplaced"/>
</dbReference>
<dbReference type="GO" id="GO:0016779">
    <property type="term" value="F:nucleotidyltransferase activity"/>
    <property type="evidence" value="ECO:0007669"/>
    <property type="project" value="UniProtKB-KW"/>
</dbReference>
<dbReference type="GO" id="GO:0004519">
    <property type="term" value="F:endonuclease activity"/>
    <property type="evidence" value="ECO:0007669"/>
    <property type="project" value="UniProtKB-KW"/>
</dbReference>
<keyword evidence="5" id="KW-0460">Magnesium</keyword>
<sequence>MSSSDAGVVDVGGEPPKQLSKRSKSKDPQRITRDSASLEDCLVLLEDIIAKMGERYTEMADTFNSFNEDVHIMEESVVTAMTTFRSELEKLQGNMTRRDEERKKLIEELVTRVEKVEDLKTRVTILEKAVARGHEPQREFASKVRVPEAQNFRGTRDEKKVDNFLWHMERYFKAVRLDKEEEKVQAASMYLADNAMLWWRRCSAEAEKGQCSLKTWEDFVRELKAQFYPEHIEYLARKQLRRLKHTGTLKEYVKEYSKLMLSITNMAEEDCLFFFLDGLQPWANKELVGHDVKDVASAIALAEKLPKYQRADSTRSKAPKASKAKDGGDRRNQKERRGRERTEQGEANAEPTKIGALRLVNAVQGLASSSKPLNKELLYIDVTLNGRATRVLVDTGATHNFVAEVEAKRIGLSLEKDASRIKAVNSEAQPVAGVAKGVAIAVGPWRGTTNFTAAPIDDFQVILDMDFLALSKAVPMPYLGALSIMDEAARCMILASQEKMVSTQSLSALQLRKGVNHGEMTYLTTIRQVSNEDLDDKGLPAEIGAVLADFQDVMPKELPKQLPPRREKRHIEWPRQSWRLEELQKQLKELLNAGFIRPSKAPYGAPFLFQRKSDGSLRLCIDYKALNKVTVKNKYPIPLVVDLFNQLGGAKYFTKLDLHSGYYQVRIAEGDNEKTTCVTRYGAYEFLAMPFGLTNVPATFCTLMNKLFHPYLDRFVVVYRDDIVVYSNTLEEHIENLRTVFQVLKENQLFIKKEKCIFAKEEVHFLGHWIGQGLIRMDQRKVRVICEWETPTTVSELPSFLGLVNYYRGFIVGYSARATLLTDLLKKNHSWIWTSQCTEAFEDLKRAVTKDPMLRLPDCSRTFEVHTDASDFAIGGVLVQDGHPIAYESRKLNDTERRYTVQEKEMTAMVHCLRT</sequence>
<keyword evidence="1" id="KW-0808">Transferase</keyword>
<dbReference type="RefSeq" id="XP_020082254.1">
    <property type="nucleotide sequence ID" value="XM_020226665.1"/>
</dbReference>
<dbReference type="CDD" id="cd00303">
    <property type="entry name" value="retropepsin_like"/>
    <property type="match status" value="1"/>
</dbReference>
<evidence type="ECO:0000313" key="11">
    <source>
        <dbReference type="Proteomes" id="UP000515123"/>
    </source>
</evidence>
<evidence type="ECO:0000256" key="4">
    <source>
        <dbReference type="ARBA" id="ARBA00022759"/>
    </source>
</evidence>
<dbReference type="GeneID" id="109705882"/>
<feature type="domain" description="Reverse transcriptase" evidence="10">
    <location>
        <begin position="590"/>
        <end position="770"/>
    </location>
</feature>
<reference evidence="12" key="2">
    <citation type="submission" date="2025-08" db="UniProtKB">
        <authorList>
            <consortium name="RefSeq"/>
        </authorList>
    </citation>
    <scope>IDENTIFICATION</scope>
    <source>
        <tissue evidence="12">Leaf</tissue>
    </source>
</reference>
<feature type="region of interest" description="Disordered" evidence="9">
    <location>
        <begin position="1"/>
        <end position="33"/>
    </location>
</feature>
<name>A0A6P5EFP6_ANACO</name>
<keyword evidence="7" id="KW-0229">DNA integration</keyword>
<dbReference type="Pfam" id="PF17919">
    <property type="entry name" value="RT_RNaseH_2"/>
    <property type="match status" value="1"/>
</dbReference>
<dbReference type="InterPro" id="IPR050951">
    <property type="entry name" value="Retrovirus_Pol_polyprotein"/>
</dbReference>
<dbReference type="Pfam" id="PF00078">
    <property type="entry name" value="RVT_1"/>
    <property type="match status" value="1"/>
</dbReference>
<keyword evidence="11" id="KW-1185">Reference proteome</keyword>
<dbReference type="GO" id="GO:0015074">
    <property type="term" value="P:DNA integration"/>
    <property type="evidence" value="ECO:0007669"/>
    <property type="project" value="UniProtKB-KW"/>
</dbReference>
<dbReference type="InterPro" id="IPR043502">
    <property type="entry name" value="DNA/RNA_pol_sf"/>
</dbReference>
<proteinExistence type="predicted"/>
<protein>
    <submittedName>
        <fullName evidence="12">Uncharacterized protein LOC109705882</fullName>
    </submittedName>
</protein>
<dbReference type="AlphaFoldDB" id="A0A6P5EFP6"/>
<evidence type="ECO:0000256" key="6">
    <source>
        <dbReference type="ARBA" id="ARBA00022884"/>
    </source>
</evidence>
<accession>A0A6P5EFP6</accession>
<evidence type="ECO:0000259" key="10">
    <source>
        <dbReference type="PROSITE" id="PS50878"/>
    </source>
</evidence>
<dbReference type="InterPro" id="IPR001969">
    <property type="entry name" value="Aspartic_peptidase_AS"/>
</dbReference>
<keyword evidence="2" id="KW-0548">Nucleotidyltransferase</keyword>
<dbReference type="Gene3D" id="3.30.70.270">
    <property type="match status" value="2"/>
</dbReference>
<dbReference type="SUPFAM" id="SSF56672">
    <property type="entry name" value="DNA/RNA polymerases"/>
    <property type="match status" value="1"/>
</dbReference>
<evidence type="ECO:0000256" key="7">
    <source>
        <dbReference type="ARBA" id="ARBA00022908"/>
    </source>
</evidence>
<evidence type="ECO:0000256" key="3">
    <source>
        <dbReference type="ARBA" id="ARBA00022722"/>
    </source>
</evidence>
<dbReference type="GO" id="GO:0003723">
    <property type="term" value="F:RNA binding"/>
    <property type="evidence" value="ECO:0007669"/>
    <property type="project" value="UniProtKB-KW"/>
</dbReference>
<keyword evidence="6" id="KW-0694">RNA-binding</keyword>
<dbReference type="Gene3D" id="3.10.10.10">
    <property type="entry name" value="HIV Type 1 Reverse Transcriptase, subunit A, domain 1"/>
    <property type="match status" value="1"/>
</dbReference>
<dbReference type="Pfam" id="PF13975">
    <property type="entry name" value="gag-asp_proteas"/>
    <property type="match status" value="1"/>
</dbReference>
<reference evidence="11" key="1">
    <citation type="journal article" date="2015" name="Nat. Genet.">
        <title>The pineapple genome and the evolution of CAM photosynthesis.</title>
        <authorList>
            <person name="Ming R."/>
            <person name="VanBuren R."/>
            <person name="Wai C.M."/>
            <person name="Tang H."/>
            <person name="Schatz M.C."/>
            <person name="Bowers J.E."/>
            <person name="Lyons E."/>
            <person name="Wang M.L."/>
            <person name="Chen J."/>
            <person name="Biggers E."/>
            <person name="Zhang J."/>
            <person name="Huang L."/>
            <person name="Zhang L."/>
            <person name="Miao W."/>
            <person name="Zhang J."/>
            <person name="Ye Z."/>
            <person name="Miao C."/>
            <person name="Lin Z."/>
            <person name="Wang H."/>
            <person name="Zhou H."/>
            <person name="Yim W.C."/>
            <person name="Priest H.D."/>
            <person name="Zheng C."/>
            <person name="Woodhouse M."/>
            <person name="Edger P.P."/>
            <person name="Guyot R."/>
            <person name="Guo H.B."/>
            <person name="Guo H."/>
            <person name="Zheng G."/>
            <person name="Singh R."/>
            <person name="Sharma A."/>
            <person name="Min X."/>
            <person name="Zheng Y."/>
            <person name="Lee H."/>
            <person name="Gurtowski J."/>
            <person name="Sedlazeck F.J."/>
            <person name="Harkess A."/>
            <person name="McKain M.R."/>
            <person name="Liao Z."/>
            <person name="Fang J."/>
            <person name="Liu J."/>
            <person name="Zhang X."/>
            <person name="Zhang Q."/>
            <person name="Hu W."/>
            <person name="Qin Y."/>
            <person name="Wang K."/>
            <person name="Chen L.Y."/>
            <person name="Shirley N."/>
            <person name="Lin Y.R."/>
            <person name="Liu L.Y."/>
            <person name="Hernandez A.G."/>
            <person name="Wright C.L."/>
            <person name="Bulone V."/>
            <person name="Tuskan G.A."/>
            <person name="Heath K."/>
            <person name="Zee F."/>
            <person name="Moore P.H."/>
            <person name="Sunkar R."/>
            <person name="Leebens-Mack J.H."/>
            <person name="Mockler T."/>
            <person name="Bennetzen J.L."/>
            <person name="Freeling M."/>
            <person name="Sankoff D."/>
            <person name="Paterson A.H."/>
            <person name="Zhu X."/>
            <person name="Yang X."/>
            <person name="Smith J.A."/>
            <person name="Cushman J.C."/>
            <person name="Paull R.E."/>
            <person name="Yu Q."/>
        </authorList>
    </citation>
    <scope>NUCLEOTIDE SEQUENCE [LARGE SCALE GENOMIC DNA]</scope>
    <source>
        <strain evidence="11">cv. F153</strain>
    </source>
</reference>
<evidence type="ECO:0000313" key="12">
    <source>
        <dbReference type="RefSeq" id="XP_020082254.1"/>
    </source>
</evidence>
<keyword evidence="4" id="KW-0255">Endonuclease</keyword>
<dbReference type="Gene3D" id="2.40.70.10">
    <property type="entry name" value="Acid Proteases"/>
    <property type="match status" value="1"/>
</dbReference>
<dbReference type="PANTHER" id="PTHR37984">
    <property type="entry name" value="PROTEIN CBG26694"/>
    <property type="match status" value="1"/>
</dbReference>
<dbReference type="GO" id="GO:0006508">
    <property type="term" value="P:proteolysis"/>
    <property type="evidence" value="ECO:0007669"/>
    <property type="project" value="InterPro"/>
</dbReference>
<dbReference type="OrthoDB" id="1939491at2759"/>
<evidence type="ECO:0000256" key="8">
    <source>
        <dbReference type="ARBA" id="ARBA00023268"/>
    </source>
</evidence>
<evidence type="ECO:0000256" key="9">
    <source>
        <dbReference type="SAM" id="MobiDB-lite"/>
    </source>
</evidence>
<keyword evidence="3" id="KW-0540">Nuclease</keyword>
<evidence type="ECO:0000256" key="5">
    <source>
        <dbReference type="ARBA" id="ARBA00022842"/>
    </source>
</evidence>
<gene>
    <name evidence="12" type="primary">LOC109705882</name>
</gene>
<feature type="region of interest" description="Disordered" evidence="9">
    <location>
        <begin position="310"/>
        <end position="350"/>
    </location>
</feature>
<evidence type="ECO:0000256" key="1">
    <source>
        <dbReference type="ARBA" id="ARBA00022679"/>
    </source>
</evidence>
<dbReference type="InterPro" id="IPR041577">
    <property type="entry name" value="RT_RNaseH_2"/>
</dbReference>
<evidence type="ECO:0000256" key="2">
    <source>
        <dbReference type="ARBA" id="ARBA00022695"/>
    </source>
</evidence>
<dbReference type="PANTHER" id="PTHR37984:SF5">
    <property type="entry name" value="PROTEIN NYNRIN-LIKE"/>
    <property type="match status" value="1"/>
</dbReference>
<keyword evidence="8" id="KW-0511">Multifunctional enzyme</keyword>
<dbReference type="InterPro" id="IPR005162">
    <property type="entry name" value="Retrotrans_gag_dom"/>
</dbReference>
<dbReference type="InterPro" id="IPR021109">
    <property type="entry name" value="Peptidase_aspartic_dom_sf"/>
</dbReference>
<dbReference type="Pfam" id="PF03732">
    <property type="entry name" value="Retrotrans_gag"/>
    <property type="match status" value="1"/>
</dbReference>
<dbReference type="FunFam" id="3.30.70.270:FF:000020">
    <property type="entry name" value="Transposon Tf2-6 polyprotein-like Protein"/>
    <property type="match status" value="1"/>
</dbReference>
<organism evidence="11 12">
    <name type="scientific">Ananas comosus</name>
    <name type="common">Pineapple</name>
    <name type="synonym">Ananas ananas</name>
    <dbReference type="NCBI Taxonomy" id="4615"/>
    <lineage>
        <taxon>Eukaryota</taxon>
        <taxon>Viridiplantae</taxon>
        <taxon>Streptophyta</taxon>
        <taxon>Embryophyta</taxon>
        <taxon>Tracheophyta</taxon>
        <taxon>Spermatophyta</taxon>
        <taxon>Magnoliopsida</taxon>
        <taxon>Liliopsida</taxon>
        <taxon>Poales</taxon>
        <taxon>Bromeliaceae</taxon>
        <taxon>Bromelioideae</taxon>
        <taxon>Ananas</taxon>
    </lineage>
</organism>
<dbReference type="PROSITE" id="PS00141">
    <property type="entry name" value="ASP_PROTEASE"/>
    <property type="match status" value="1"/>
</dbReference>
<keyword evidence="4" id="KW-0378">Hydrolase</keyword>
<dbReference type="SUPFAM" id="SSF50630">
    <property type="entry name" value="Acid proteases"/>
    <property type="match status" value="1"/>
</dbReference>
<dbReference type="PROSITE" id="PS50878">
    <property type="entry name" value="RT_POL"/>
    <property type="match status" value="1"/>
</dbReference>
<dbReference type="InterPro" id="IPR000477">
    <property type="entry name" value="RT_dom"/>
</dbReference>
<feature type="compositionally biased region" description="Basic and acidic residues" evidence="9">
    <location>
        <begin position="323"/>
        <end position="344"/>
    </location>
</feature>
<dbReference type="CDD" id="cd01647">
    <property type="entry name" value="RT_LTR"/>
    <property type="match status" value="1"/>
</dbReference>
<dbReference type="InterPro" id="IPR043128">
    <property type="entry name" value="Rev_trsase/Diguanyl_cyclase"/>
</dbReference>
<dbReference type="GO" id="GO:0004190">
    <property type="term" value="F:aspartic-type endopeptidase activity"/>
    <property type="evidence" value="ECO:0007669"/>
    <property type="project" value="InterPro"/>
</dbReference>